<dbReference type="PROSITE" id="PS50048">
    <property type="entry name" value="ZN2_CY6_FUNGAL_2"/>
    <property type="match status" value="1"/>
</dbReference>
<accession>A0ABR3CPZ2</accession>
<feature type="compositionally biased region" description="Polar residues" evidence="3">
    <location>
        <begin position="422"/>
        <end position="432"/>
    </location>
</feature>
<evidence type="ECO:0000256" key="3">
    <source>
        <dbReference type="SAM" id="MobiDB-lite"/>
    </source>
</evidence>
<dbReference type="Gene3D" id="4.10.240.10">
    <property type="entry name" value="Zn(2)-C6 fungal-type DNA-binding domain"/>
    <property type="match status" value="1"/>
</dbReference>
<proteinExistence type="predicted"/>
<sequence>MPRRKASERSQPHKSRSRNGCLTCRKRKIRCDELKPVCSNCRDKGLQCLRGLTLKWEQEYASRGLAFGRSGVWSKHGSSPDDAPRLDADVVHWLPLPHIQPYHFVNSTIEGFEESLAEQEEQTWFSRDDGFLAIPERPGSSSSSSSVSGYSQGPFAMHSPPALLLSPSEFPQLENPTYAPLLDYYIQRLCPLTTPSVRSDTPFASLILPFSVQASSTALNSVLALSARHLSKANRAWKSVAMQLEGKVLHSLRRRLMTEDPVRVALDPEVPTIMMMLCLYEIINKCDERWVVHLHGARDLIRTRRRLLTDARRNSTNNSSNNDLLNFSERFFAYQDVIGRTACGEVPIFGEDYWDASDATADAWLGCSPELVSIICSITELSRQRRSRCSSSSSSASPRYPSSSSSSRPSSSPSSSSVSSSHDSTAANVTTTNDPDAFALEAAALENRLTAIHQLVPDARHDAALHRSAEAKRLAAIVYLYCALYGAAPATPLVAAHVRQVLRLVHDATATTTSTHTTASDGAVSSSTNAAGLTWPLFVAAVELDPLDDELWVDERTGEPVYGRPLVLRAFDRLAKGSISNVVRTRDVVSKVWAMREREMVVGGISPAAVLARGSPGVVRDDGEGEGEAGEERLAERNDWERCVAPLSVNMSLVG</sequence>
<dbReference type="Pfam" id="PF11951">
    <property type="entry name" value="Fungal_trans_2"/>
    <property type="match status" value="1"/>
</dbReference>
<evidence type="ECO:0000259" key="4">
    <source>
        <dbReference type="PROSITE" id="PS50048"/>
    </source>
</evidence>
<organism evidence="5 6">
    <name type="scientific">Diplodia seriata</name>
    <dbReference type="NCBI Taxonomy" id="420778"/>
    <lineage>
        <taxon>Eukaryota</taxon>
        <taxon>Fungi</taxon>
        <taxon>Dikarya</taxon>
        <taxon>Ascomycota</taxon>
        <taxon>Pezizomycotina</taxon>
        <taxon>Dothideomycetes</taxon>
        <taxon>Dothideomycetes incertae sedis</taxon>
        <taxon>Botryosphaeriales</taxon>
        <taxon>Botryosphaeriaceae</taxon>
        <taxon>Diplodia</taxon>
    </lineage>
</organism>
<dbReference type="PROSITE" id="PS00463">
    <property type="entry name" value="ZN2_CY6_FUNGAL_1"/>
    <property type="match status" value="1"/>
</dbReference>
<dbReference type="InterPro" id="IPR036864">
    <property type="entry name" value="Zn2-C6_fun-type_DNA-bd_sf"/>
</dbReference>
<feature type="domain" description="Zn(2)-C6 fungal-type" evidence="4">
    <location>
        <begin position="20"/>
        <end position="48"/>
    </location>
</feature>
<feature type="compositionally biased region" description="Low complexity" evidence="3">
    <location>
        <begin position="389"/>
        <end position="421"/>
    </location>
</feature>
<dbReference type="EMBL" id="JAJVCZ030000002">
    <property type="protein sequence ID" value="KAL0262708.1"/>
    <property type="molecule type" value="Genomic_DNA"/>
</dbReference>
<dbReference type="SUPFAM" id="SSF57701">
    <property type="entry name" value="Zn2/Cys6 DNA-binding domain"/>
    <property type="match status" value="1"/>
</dbReference>
<comment type="caution">
    <text evidence="5">The sequence shown here is derived from an EMBL/GenBank/DDBJ whole genome shotgun (WGS) entry which is preliminary data.</text>
</comment>
<dbReference type="InterPro" id="IPR001138">
    <property type="entry name" value="Zn2Cys6_DnaBD"/>
</dbReference>
<comment type="subcellular location">
    <subcellularLocation>
        <location evidence="1">Nucleus</location>
    </subcellularLocation>
</comment>
<evidence type="ECO:0000313" key="6">
    <source>
        <dbReference type="Proteomes" id="UP001430584"/>
    </source>
</evidence>
<dbReference type="Proteomes" id="UP001430584">
    <property type="component" value="Unassembled WGS sequence"/>
</dbReference>
<dbReference type="PANTHER" id="PTHR37534:SF49">
    <property type="entry name" value="LYSINE BIOSYNTHESIS REGULATORY PROTEIN LYS14"/>
    <property type="match status" value="1"/>
</dbReference>
<dbReference type="RefSeq" id="XP_066635737.1">
    <property type="nucleotide sequence ID" value="XM_066773170.1"/>
</dbReference>
<evidence type="ECO:0000256" key="1">
    <source>
        <dbReference type="ARBA" id="ARBA00004123"/>
    </source>
</evidence>
<feature type="region of interest" description="Disordered" evidence="3">
    <location>
        <begin position="387"/>
        <end position="432"/>
    </location>
</feature>
<dbReference type="GeneID" id="92005764"/>
<evidence type="ECO:0000313" key="5">
    <source>
        <dbReference type="EMBL" id="KAL0262708.1"/>
    </source>
</evidence>
<protein>
    <recommendedName>
        <fullName evidence="4">Zn(2)-C6 fungal-type domain-containing protein</fullName>
    </recommendedName>
</protein>
<evidence type="ECO:0000256" key="2">
    <source>
        <dbReference type="ARBA" id="ARBA00023242"/>
    </source>
</evidence>
<gene>
    <name evidence="5" type="ORF">SLS55_001679</name>
</gene>
<name>A0ABR3CPZ2_9PEZI</name>
<dbReference type="PANTHER" id="PTHR37534">
    <property type="entry name" value="TRANSCRIPTIONAL ACTIVATOR PROTEIN UGA3"/>
    <property type="match status" value="1"/>
</dbReference>
<dbReference type="InterPro" id="IPR021858">
    <property type="entry name" value="Fun_TF"/>
</dbReference>
<keyword evidence="2" id="KW-0539">Nucleus</keyword>
<reference evidence="5 6" key="1">
    <citation type="submission" date="2024-02" db="EMBL/GenBank/DDBJ databases">
        <title>De novo assembly and annotation of 12 fungi associated with fruit tree decline syndrome in Ontario, Canada.</title>
        <authorList>
            <person name="Sulman M."/>
            <person name="Ellouze W."/>
            <person name="Ilyukhin E."/>
        </authorList>
    </citation>
    <scope>NUCLEOTIDE SEQUENCE [LARGE SCALE GENOMIC DNA]</scope>
    <source>
        <strain evidence="5 6">FDS-637</strain>
    </source>
</reference>
<keyword evidence="6" id="KW-1185">Reference proteome</keyword>
<dbReference type="SMART" id="SM00066">
    <property type="entry name" value="GAL4"/>
    <property type="match status" value="1"/>
</dbReference>
<dbReference type="Pfam" id="PF00172">
    <property type="entry name" value="Zn_clus"/>
    <property type="match status" value="1"/>
</dbReference>
<dbReference type="CDD" id="cd00067">
    <property type="entry name" value="GAL4"/>
    <property type="match status" value="1"/>
</dbReference>